<gene>
    <name evidence="2" type="ORF">FHP91_07730</name>
</gene>
<comment type="caution">
    <text evidence="2">The sequence shown here is derived from an EMBL/GenBank/DDBJ whole genome shotgun (WGS) entry which is preliminary data.</text>
</comment>
<evidence type="ECO:0000256" key="1">
    <source>
        <dbReference type="SAM" id="MobiDB-lite"/>
    </source>
</evidence>
<evidence type="ECO:0000313" key="2">
    <source>
        <dbReference type="EMBL" id="TVO57558.1"/>
    </source>
</evidence>
<sequence>MSTPGITLDAIREAAAALAAAHVVTTGIAAQMQDEIRAAIAPVMDRRRVELDTAAAAEAATTARLQKMIDAAPHLFVQPRSVAIDGVKAGYRKGEDTLDWPSDEILIERIHALLPDDLVALLIRSQESLVLDAIPQLDAAVMRQLGINRISGADRSYITVGDSDVEKTAKALIADAMRRQGEDDTPKAKKGKAKAAKAGVAA</sequence>
<evidence type="ECO:0000313" key="3">
    <source>
        <dbReference type="Proteomes" id="UP000319502"/>
    </source>
</evidence>
<dbReference type="Proteomes" id="UP000319502">
    <property type="component" value="Unassembled WGS sequence"/>
</dbReference>
<name>A0A557QXB5_9RHOO</name>
<dbReference type="EMBL" id="VMNK01000006">
    <property type="protein sequence ID" value="TVO57558.1"/>
    <property type="molecule type" value="Genomic_DNA"/>
</dbReference>
<dbReference type="RefSeq" id="WP_144309031.1">
    <property type="nucleotide sequence ID" value="NZ_VMNK01000006.1"/>
</dbReference>
<feature type="compositionally biased region" description="Basic and acidic residues" evidence="1">
    <location>
        <begin position="177"/>
        <end position="187"/>
    </location>
</feature>
<proteinExistence type="predicted"/>
<dbReference type="AlphaFoldDB" id="A0A557QXB5"/>
<organism evidence="2 3">
    <name type="scientific">Denitromonas halophila</name>
    <dbReference type="NCBI Taxonomy" id="1629404"/>
    <lineage>
        <taxon>Bacteria</taxon>
        <taxon>Pseudomonadati</taxon>
        <taxon>Pseudomonadota</taxon>
        <taxon>Betaproteobacteria</taxon>
        <taxon>Rhodocyclales</taxon>
        <taxon>Zoogloeaceae</taxon>
        <taxon>Denitromonas</taxon>
    </lineage>
</organism>
<protein>
    <submittedName>
        <fullName evidence="2">Uncharacterized protein</fullName>
    </submittedName>
</protein>
<feature type="region of interest" description="Disordered" evidence="1">
    <location>
        <begin position="177"/>
        <end position="202"/>
    </location>
</feature>
<dbReference type="OrthoDB" id="8527848at2"/>
<accession>A0A557QXB5</accession>
<dbReference type="SUPFAM" id="SSF161266">
    <property type="entry name" value="Gam-like"/>
    <property type="match status" value="1"/>
</dbReference>
<keyword evidence="3" id="KW-1185">Reference proteome</keyword>
<reference evidence="2 3" key="1">
    <citation type="submission" date="2019-07" db="EMBL/GenBank/DDBJ databases">
        <title>The pathways for chlorine oxyanion respiration interact through the shared metabolite chlorate.</title>
        <authorList>
            <person name="Barnum T.P."/>
            <person name="Cheng Y."/>
            <person name="Hill K.A."/>
            <person name="Lucas L.N."/>
            <person name="Carlson H.K."/>
            <person name="Coates J.D."/>
        </authorList>
    </citation>
    <scope>NUCLEOTIDE SEQUENCE [LARGE SCALE GENOMIC DNA]</scope>
    <source>
        <strain evidence="2 3">SFB-3</strain>
    </source>
</reference>